<organism evidence="2 3">
    <name type="scientific">Plasmodium falciparum MaliPS096_E11</name>
    <dbReference type="NCBI Taxonomy" id="1036727"/>
    <lineage>
        <taxon>Eukaryota</taxon>
        <taxon>Sar</taxon>
        <taxon>Alveolata</taxon>
        <taxon>Apicomplexa</taxon>
        <taxon>Aconoidasida</taxon>
        <taxon>Haemosporida</taxon>
        <taxon>Plasmodiidae</taxon>
        <taxon>Plasmodium</taxon>
        <taxon>Plasmodium (Laverania)</taxon>
    </lineage>
</organism>
<dbReference type="AlphaFoldDB" id="A0A024WT40"/>
<name>A0A024WT40_PLAFA</name>
<feature type="transmembrane region" description="Helical" evidence="1">
    <location>
        <begin position="38"/>
        <end position="66"/>
    </location>
</feature>
<feature type="transmembrane region" description="Helical" evidence="1">
    <location>
        <begin position="7"/>
        <end position="26"/>
    </location>
</feature>
<evidence type="ECO:0000313" key="3">
    <source>
        <dbReference type="Proteomes" id="UP000030699"/>
    </source>
</evidence>
<keyword evidence="1" id="KW-0812">Transmembrane</keyword>
<dbReference type="EMBL" id="KI925523">
    <property type="protein sequence ID" value="ETW50352.1"/>
    <property type="molecule type" value="Genomic_DNA"/>
</dbReference>
<dbReference type="Proteomes" id="UP000030699">
    <property type="component" value="Unassembled WGS sequence"/>
</dbReference>
<protein>
    <submittedName>
        <fullName evidence="2">Uncharacterized protein</fullName>
    </submittedName>
</protein>
<proteinExistence type="predicted"/>
<accession>A0A024WT40</accession>
<keyword evidence="1" id="KW-0472">Membrane</keyword>
<reference evidence="2 3" key="1">
    <citation type="submission" date="2013-02" db="EMBL/GenBank/DDBJ databases">
        <title>The Genome Annotation of Plasmodium falciparum MaliPS096_E11.</title>
        <authorList>
            <consortium name="The Broad Institute Genome Sequencing Platform"/>
            <consortium name="The Broad Institute Genome Sequencing Center for Infectious Disease"/>
            <person name="Neafsey D."/>
            <person name="Hoffman S."/>
            <person name="Volkman S."/>
            <person name="Rosenthal P."/>
            <person name="Walker B."/>
            <person name="Young S.K."/>
            <person name="Zeng Q."/>
            <person name="Gargeya S."/>
            <person name="Fitzgerald M."/>
            <person name="Haas B."/>
            <person name="Abouelleil A."/>
            <person name="Allen A.W."/>
            <person name="Alvarado L."/>
            <person name="Arachchi H.M."/>
            <person name="Berlin A.M."/>
            <person name="Chapman S.B."/>
            <person name="Gainer-Dewar J."/>
            <person name="Goldberg J."/>
            <person name="Griggs A."/>
            <person name="Gujja S."/>
            <person name="Hansen M."/>
            <person name="Howarth C."/>
            <person name="Imamovic A."/>
            <person name="Ireland A."/>
            <person name="Larimer J."/>
            <person name="McCowan C."/>
            <person name="Murphy C."/>
            <person name="Pearson M."/>
            <person name="Poon T.W."/>
            <person name="Priest M."/>
            <person name="Roberts A."/>
            <person name="Saif S."/>
            <person name="Shea T."/>
            <person name="Sisk P."/>
            <person name="Sykes S."/>
            <person name="Wortman J."/>
            <person name="Nusbaum C."/>
            <person name="Birren B."/>
        </authorList>
    </citation>
    <scope>NUCLEOTIDE SEQUENCE [LARGE SCALE GENOMIC DNA]</scope>
    <source>
        <strain evidence="2 3">MaliPS096_E11</strain>
    </source>
</reference>
<evidence type="ECO:0000313" key="2">
    <source>
        <dbReference type="EMBL" id="ETW50352.1"/>
    </source>
</evidence>
<reference evidence="2 3" key="2">
    <citation type="submission" date="2013-02" db="EMBL/GenBank/DDBJ databases">
        <title>The Genome Sequence of Plasmodium falciparum MaliPS096_E11.</title>
        <authorList>
            <consortium name="The Broad Institute Genome Sequencing Platform"/>
            <consortium name="The Broad Institute Genome Sequencing Center for Infectious Disease"/>
            <person name="Neafsey D."/>
            <person name="Cheeseman I."/>
            <person name="Volkman S."/>
            <person name="Adams J."/>
            <person name="Walker B."/>
            <person name="Young S.K."/>
            <person name="Zeng Q."/>
            <person name="Gargeya S."/>
            <person name="Fitzgerald M."/>
            <person name="Haas B."/>
            <person name="Abouelleil A."/>
            <person name="Alvarado L."/>
            <person name="Arachchi H.M."/>
            <person name="Berlin A.M."/>
            <person name="Chapman S.B."/>
            <person name="Dewar J."/>
            <person name="Goldberg J."/>
            <person name="Griggs A."/>
            <person name="Gujja S."/>
            <person name="Hansen M."/>
            <person name="Howarth C."/>
            <person name="Imamovic A."/>
            <person name="Larimer J."/>
            <person name="McCowan C."/>
            <person name="Murphy C."/>
            <person name="Neiman D."/>
            <person name="Pearson M."/>
            <person name="Priest M."/>
            <person name="Roberts A."/>
            <person name="Saif S."/>
            <person name="Shea T."/>
            <person name="Sisk P."/>
            <person name="Sykes S."/>
            <person name="Wortman J."/>
            <person name="Nusbaum C."/>
            <person name="Birren B."/>
        </authorList>
    </citation>
    <scope>NUCLEOTIDE SEQUENCE [LARGE SCALE GENOMIC DNA]</scope>
    <source>
        <strain evidence="2 3">MaliPS096_E11</strain>
    </source>
</reference>
<evidence type="ECO:0000256" key="1">
    <source>
        <dbReference type="SAM" id="Phobius"/>
    </source>
</evidence>
<gene>
    <name evidence="2" type="ORF">PFMALIP_01610</name>
</gene>
<keyword evidence="1" id="KW-1133">Transmembrane helix</keyword>
<sequence length="123" mass="14132">MHNYVQYKSSTTTIVTYIIIILLHNTNSIPNYYLLSSYVALTCTIGSNITHLLLLTSFISSLLYFLGQLLSSSYPTTTNFMSSIALRCTINFHANNTKYVYFIFHFSSKFPFPNYPQIIIIFT</sequence>